<keyword evidence="3" id="KW-0808">Transferase</keyword>
<feature type="transmembrane region" description="Helical" evidence="11">
    <location>
        <begin position="83"/>
        <end position="104"/>
    </location>
</feature>
<feature type="active site" evidence="8">
    <location>
        <position position="519"/>
    </location>
</feature>
<evidence type="ECO:0000256" key="10">
    <source>
        <dbReference type="PIRSR" id="PIRSR605150-3"/>
    </source>
</evidence>
<comment type="caution">
    <text evidence="12">The sequence shown here is derived from an EMBL/GenBank/DDBJ whole genome shotgun (WGS) entry which is preliminary data.</text>
</comment>
<feature type="binding site" evidence="9">
    <location>
        <position position="169"/>
    </location>
    <ligand>
        <name>UDP-alpha-D-glucose</name>
        <dbReference type="ChEBI" id="CHEBI:58885"/>
    </ligand>
</feature>
<evidence type="ECO:0000256" key="3">
    <source>
        <dbReference type="ARBA" id="ARBA00022679"/>
    </source>
</evidence>
<feature type="transmembrane region" description="Helical" evidence="11">
    <location>
        <begin position="38"/>
        <end position="55"/>
    </location>
</feature>
<proteinExistence type="predicted"/>
<protein>
    <submittedName>
        <fullName evidence="12">Uncharacterized protein</fullName>
    </submittedName>
</protein>
<organism evidence="12 13">
    <name type="scientific">Adiantum capillus-veneris</name>
    <name type="common">Maidenhair fern</name>
    <dbReference type="NCBI Taxonomy" id="13818"/>
    <lineage>
        <taxon>Eukaryota</taxon>
        <taxon>Viridiplantae</taxon>
        <taxon>Streptophyta</taxon>
        <taxon>Embryophyta</taxon>
        <taxon>Tracheophyta</taxon>
        <taxon>Polypodiopsida</taxon>
        <taxon>Polypodiidae</taxon>
        <taxon>Polypodiales</taxon>
        <taxon>Pteridineae</taxon>
        <taxon>Pteridaceae</taxon>
        <taxon>Vittarioideae</taxon>
        <taxon>Adiantum</taxon>
    </lineage>
</organism>
<keyword evidence="13" id="KW-1185">Reference proteome</keyword>
<evidence type="ECO:0000256" key="5">
    <source>
        <dbReference type="ARBA" id="ARBA00022989"/>
    </source>
</evidence>
<dbReference type="Proteomes" id="UP000886520">
    <property type="component" value="Chromosome 23"/>
</dbReference>
<dbReference type="InterPro" id="IPR029044">
    <property type="entry name" value="Nucleotide-diphossugar_trans"/>
</dbReference>
<name>A0A9D4U4F7_ADICA</name>
<evidence type="ECO:0000256" key="2">
    <source>
        <dbReference type="ARBA" id="ARBA00022676"/>
    </source>
</evidence>
<dbReference type="Gene3D" id="3.90.550.10">
    <property type="entry name" value="Spore Coat Polysaccharide Biosynthesis Protein SpsA, Chain A"/>
    <property type="match status" value="2"/>
</dbReference>
<dbReference type="Pfam" id="PF03552">
    <property type="entry name" value="Cellulose_synt"/>
    <property type="match status" value="2"/>
</dbReference>
<feature type="transmembrane region" description="Helical" evidence="11">
    <location>
        <begin position="737"/>
        <end position="759"/>
    </location>
</feature>
<dbReference type="GO" id="GO:0016760">
    <property type="term" value="F:cellulose synthase (UDP-forming) activity"/>
    <property type="evidence" value="ECO:0007669"/>
    <property type="project" value="InterPro"/>
</dbReference>
<dbReference type="PANTHER" id="PTHR13301">
    <property type="entry name" value="X-BOX TRANSCRIPTION FACTOR-RELATED"/>
    <property type="match status" value="1"/>
</dbReference>
<evidence type="ECO:0000256" key="11">
    <source>
        <dbReference type="SAM" id="Phobius"/>
    </source>
</evidence>
<dbReference type="EMBL" id="JABFUD020000023">
    <property type="protein sequence ID" value="KAI5061318.1"/>
    <property type="molecule type" value="Genomic_DNA"/>
</dbReference>
<comment type="subcellular location">
    <subcellularLocation>
        <location evidence="1">Endomembrane system</location>
        <topology evidence="1">Multi-pass membrane protein</topology>
    </subcellularLocation>
</comment>
<dbReference type="InterPro" id="IPR005150">
    <property type="entry name" value="Cellulose_synth"/>
</dbReference>
<evidence type="ECO:0000313" key="13">
    <source>
        <dbReference type="Proteomes" id="UP000886520"/>
    </source>
</evidence>
<evidence type="ECO:0000313" key="12">
    <source>
        <dbReference type="EMBL" id="KAI5061318.1"/>
    </source>
</evidence>
<feature type="transmembrane region" description="Helical" evidence="11">
    <location>
        <begin position="804"/>
        <end position="825"/>
    </location>
</feature>
<gene>
    <name evidence="12" type="ORF">GOP47_0023823</name>
</gene>
<keyword evidence="4 11" id="KW-0812">Transmembrane</keyword>
<feature type="binding site" evidence="9">
    <location>
        <position position="139"/>
    </location>
    <ligand>
        <name>UDP-alpha-D-glucose</name>
        <dbReference type="ChEBI" id="CHEBI:58885"/>
    </ligand>
</feature>
<dbReference type="GO" id="GO:0071555">
    <property type="term" value="P:cell wall organization"/>
    <property type="evidence" value="ECO:0007669"/>
    <property type="project" value="UniProtKB-KW"/>
</dbReference>
<keyword evidence="2" id="KW-0328">Glycosyltransferase</keyword>
<evidence type="ECO:0000256" key="6">
    <source>
        <dbReference type="ARBA" id="ARBA00023136"/>
    </source>
</evidence>
<keyword evidence="6 11" id="KW-0472">Membrane</keyword>
<evidence type="ECO:0000256" key="9">
    <source>
        <dbReference type="PIRSR" id="PIRSR605150-2"/>
    </source>
</evidence>
<sequence>MVEAEAAAGVTAAQEAAGPLSEYVIASRLRKNRATHRALLLLRAALFFLFLAYRVQSLLYGTPSCSRAIDNGELESCRFHGELGVVALACEAWFCVIFMLSMVIKWSIVERVTYPDKLLKRIKELPNIDVFVTTADPSKEPPLITMNTVLSVLTIDYPMNKLACYVSDDGGSLLTLWSLKETIAFAKSSWHPFCTKFSSHIEPRAPRAYFSRNGNVEKAMKYGFLHEWHTIKKQYEAFEAKIRSMTVAYSKARDETLERLSNELQGSSISNGDQTIYKSWASNYNTSNHASHCEILSGMPQHNLDEEFPCLVYLSREKLPKKKHHFKAGAMNSLLRVSGIVSNAPFILNLDCDMYVNGSKALLHAMCFFVESKDMEVNDKLGFVQFPQSFEGLDKDDIYGTSMASTMEVWLKGMDGAQGPPYCGTGCVHKREALYGKSPNTNPCQLSSSHGQKLVDMFGSSTSFILSVEDILSCSKHSTPLVDEKALMRECKLLMDSSFEDKTSWGKEVGLIYGSVTEDLLTGMKIHGRGWKSVFYMPYPPQFLGCAPSTGEDALTTRKRWSMGMLEILFSKNTPLLTKCLRGLSHAQRLIYIYVYGFTLTCLPIFTYSLLPGFSILGGYPIFPKVVEPKILMPMSLIMCMYMSNIYESKVVGVGMKQWWNSERMEYIVAISSSILASYEMLKKKVLRLSETTFTITPKDQNVKYIAQSNDYDVDKNDKEPAKVSQESFRVNSTLPIFIPPTVVVIFNIVALMVAFVHIIRSPRMITYWPLAEVACCMWILFMLQPFTKGFFLWARDQSGPNVLPTSIVLHASLLVGILTFFTLYTN</sequence>
<dbReference type="SUPFAM" id="SSF53448">
    <property type="entry name" value="Nucleotide-diphospho-sugar transferases"/>
    <property type="match status" value="1"/>
</dbReference>
<dbReference type="OrthoDB" id="72851at2759"/>
<dbReference type="AlphaFoldDB" id="A0A9D4U4F7"/>
<dbReference type="GO" id="GO:0030244">
    <property type="term" value="P:cellulose biosynthetic process"/>
    <property type="evidence" value="ECO:0007669"/>
    <property type="project" value="InterPro"/>
</dbReference>
<reference evidence="12" key="1">
    <citation type="submission" date="2021-01" db="EMBL/GenBank/DDBJ databases">
        <title>Adiantum capillus-veneris genome.</title>
        <authorList>
            <person name="Fang Y."/>
            <person name="Liao Q."/>
        </authorList>
    </citation>
    <scope>NUCLEOTIDE SEQUENCE</scope>
    <source>
        <strain evidence="12">H3</strain>
        <tissue evidence="12">Leaf</tissue>
    </source>
</reference>
<dbReference type="GO" id="GO:0016020">
    <property type="term" value="C:membrane"/>
    <property type="evidence" value="ECO:0007669"/>
    <property type="project" value="InterPro"/>
</dbReference>
<accession>A0A9D4U4F7</accession>
<feature type="binding site" evidence="10">
    <location>
        <position position="351"/>
    </location>
    <ligand>
        <name>Mn(2+)</name>
        <dbReference type="ChEBI" id="CHEBI:29035"/>
    </ligand>
</feature>
<evidence type="ECO:0000256" key="4">
    <source>
        <dbReference type="ARBA" id="ARBA00022692"/>
    </source>
</evidence>
<evidence type="ECO:0000256" key="7">
    <source>
        <dbReference type="ARBA" id="ARBA00023316"/>
    </source>
</evidence>
<keyword evidence="5 11" id="KW-1133">Transmembrane helix</keyword>
<keyword evidence="7" id="KW-0961">Cell wall biogenesis/degradation</keyword>
<evidence type="ECO:0000256" key="1">
    <source>
        <dbReference type="ARBA" id="ARBA00004127"/>
    </source>
</evidence>
<feature type="transmembrane region" description="Helical" evidence="11">
    <location>
        <begin position="591"/>
        <end position="611"/>
    </location>
</feature>
<evidence type="ECO:0000256" key="8">
    <source>
        <dbReference type="PIRSR" id="PIRSR605150-1"/>
    </source>
</evidence>
<dbReference type="GO" id="GO:0012505">
    <property type="term" value="C:endomembrane system"/>
    <property type="evidence" value="ECO:0007669"/>
    <property type="project" value="UniProtKB-SubCell"/>
</dbReference>
<feature type="binding site" evidence="9">
    <location>
        <position position="140"/>
    </location>
    <ligand>
        <name>UDP-alpha-D-glucose</name>
        <dbReference type="ChEBI" id="CHEBI:58885"/>
    </ligand>
</feature>
<feature type="active site" evidence="8">
    <location>
        <position position="169"/>
    </location>
</feature>
<feature type="binding site" evidence="10">
    <location>
        <position position="327"/>
    </location>
    <ligand>
        <name>Mn(2+)</name>
        <dbReference type="ChEBI" id="CHEBI:29035"/>
    </ligand>
</feature>
<feature type="transmembrane region" description="Helical" evidence="11">
    <location>
        <begin position="766"/>
        <end position="784"/>
    </location>
</feature>